<evidence type="ECO:0000313" key="2">
    <source>
        <dbReference type="Proteomes" id="UP000001601"/>
    </source>
</evidence>
<reference evidence="1 2" key="1">
    <citation type="journal article" date="2007" name="Nature">
        <title>Light stimulates growth of proteorhodopsin-containing marine Flavobacteria.</title>
        <authorList>
            <person name="Gomez-Consarnau L."/>
            <person name="Gonzalez J.M."/>
            <person name="Coll-Llado M."/>
            <person name="Gourdon P."/>
            <person name="Pascher T."/>
            <person name="Neutze R."/>
            <person name="Pedros-Alio C."/>
            <person name="Pinhassi J."/>
        </authorList>
    </citation>
    <scope>NUCLEOTIDE SEQUENCE [LARGE SCALE GENOMIC DNA]</scope>
    <source>
        <strain evidence="1 2">MED217</strain>
    </source>
</reference>
<dbReference type="HOGENOM" id="CLU_1229524_0_0_10"/>
<name>A3XJQ7_LEEBM</name>
<dbReference type="Proteomes" id="UP000001601">
    <property type="component" value="Unassembled WGS sequence"/>
</dbReference>
<keyword evidence="2" id="KW-1185">Reference proteome</keyword>
<proteinExistence type="predicted"/>
<protein>
    <submittedName>
        <fullName evidence="1">Uncharacterized protein</fullName>
    </submittedName>
</protein>
<dbReference type="STRING" id="398720.MED217_04267"/>
<gene>
    <name evidence="1" type="ORF">MED217_04267</name>
</gene>
<comment type="caution">
    <text evidence="1">The sequence shown here is derived from an EMBL/GenBank/DDBJ whole genome shotgun (WGS) entry which is preliminary data.</text>
</comment>
<dbReference type="eggNOG" id="ENOG50338KJ">
    <property type="taxonomic scope" value="Bacteria"/>
</dbReference>
<organism evidence="1 2">
    <name type="scientific">Leeuwenhoekiella blandensis (strain CECT 7118 / CCUG 51940 / KCTC 22103 / MED217)</name>
    <name type="common">Flavobacterium sp. (strain MED217)</name>
    <dbReference type="NCBI Taxonomy" id="398720"/>
    <lineage>
        <taxon>Bacteria</taxon>
        <taxon>Pseudomonadati</taxon>
        <taxon>Bacteroidota</taxon>
        <taxon>Flavobacteriia</taxon>
        <taxon>Flavobacteriales</taxon>
        <taxon>Flavobacteriaceae</taxon>
        <taxon>Leeuwenhoekiella</taxon>
    </lineage>
</organism>
<dbReference type="AlphaFoldDB" id="A3XJQ7"/>
<accession>A3XJQ7</accession>
<sequence length="232" mass="27800">MEANEIANMTSRILFLFFVLYSISTTAQRVKYHFDIEGKEIKEKEFDKLWRDRDSAYSRWDYETKDSSRVARLIPQYTQGVVNRNQLKEYLEKVTHKKFDKSTIFFICYTYVNDLCSQYSTNNYTKKVIKHWKNYTDNSKAFIEENYPNIVILEFFESGITLENNPNDSTEYYYSDKEDFLRELMFRTPAWCGSQALIKPNGETLVHNGESYIPSRIQLIEDRNWNLFFPKE</sequence>
<evidence type="ECO:0000313" key="1">
    <source>
        <dbReference type="EMBL" id="EAQ50215.1"/>
    </source>
</evidence>
<dbReference type="EMBL" id="AANC01000002">
    <property type="protein sequence ID" value="EAQ50215.1"/>
    <property type="molecule type" value="Genomic_DNA"/>
</dbReference>